<dbReference type="GeneID" id="54556150"/>
<name>A0A6A6JHV4_WESOR</name>
<evidence type="ECO:0000313" key="3">
    <source>
        <dbReference type="Proteomes" id="UP000800097"/>
    </source>
</evidence>
<organism evidence="2 3">
    <name type="scientific">Westerdykella ornata</name>
    <dbReference type="NCBI Taxonomy" id="318751"/>
    <lineage>
        <taxon>Eukaryota</taxon>
        <taxon>Fungi</taxon>
        <taxon>Dikarya</taxon>
        <taxon>Ascomycota</taxon>
        <taxon>Pezizomycotina</taxon>
        <taxon>Dothideomycetes</taxon>
        <taxon>Pleosporomycetidae</taxon>
        <taxon>Pleosporales</taxon>
        <taxon>Sporormiaceae</taxon>
        <taxon>Westerdykella</taxon>
    </lineage>
</organism>
<dbReference type="AlphaFoldDB" id="A0A6A6JHV4"/>
<dbReference type="RefSeq" id="XP_033653077.1">
    <property type="nucleotide sequence ID" value="XM_033802975.1"/>
</dbReference>
<feature type="region of interest" description="Disordered" evidence="1">
    <location>
        <begin position="89"/>
        <end position="115"/>
    </location>
</feature>
<proteinExistence type="predicted"/>
<reference evidence="2" key="1">
    <citation type="journal article" date="2020" name="Stud. Mycol.">
        <title>101 Dothideomycetes genomes: a test case for predicting lifestyles and emergence of pathogens.</title>
        <authorList>
            <person name="Haridas S."/>
            <person name="Albert R."/>
            <person name="Binder M."/>
            <person name="Bloem J."/>
            <person name="Labutti K."/>
            <person name="Salamov A."/>
            <person name="Andreopoulos B."/>
            <person name="Baker S."/>
            <person name="Barry K."/>
            <person name="Bills G."/>
            <person name="Bluhm B."/>
            <person name="Cannon C."/>
            <person name="Castanera R."/>
            <person name="Culley D."/>
            <person name="Daum C."/>
            <person name="Ezra D."/>
            <person name="Gonzalez J."/>
            <person name="Henrissat B."/>
            <person name="Kuo A."/>
            <person name="Liang C."/>
            <person name="Lipzen A."/>
            <person name="Lutzoni F."/>
            <person name="Magnuson J."/>
            <person name="Mondo S."/>
            <person name="Nolan M."/>
            <person name="Ohm R."/>
            <person name="Pangilinan J."/>
            <person name="Park H.-J."/>
            <person name="Ramirez L."/>
            <person name="Alfaro M."/>
            <person name="Sun H."/>
            <person name="Tritt A."/>
            <person name="Yoshinaga Y."/>
            <person name="Zwiers L.-H."/>
            <person name="Turgeon B."/>
            <person name="Goodwin S."/>
            <person name="Spatafora J."/>
            <person name="Crous P."/>
            <person name="Grigoriev I."/>
        </authorList>
    </citation>
    <scope>NUCLEOTIDE SEQUENCE</scope>
    <source>
        <strain evidence="2">CBS 379.55</strain>
    </source>
</reference>
<feature type="compositionally biased region" description="Polar residues" evidence="1">
    <location>
        <begin position="95"/>
        <end position="106"/>
    </location>
</feature>
<evidence type="ECO:0000313" key="2">
    <source>
        <dbReference type="EMBL" id="KAF2275538.1"/>
    </source>
</evidence>
<evidence type="ECO:0000256" key="1">
    <source>
        <dbReference type="SAM" id="MobiDB-lite"/>
    </source>
</evidence>
<dbReference type="EMBL" id="ML986496">
    <property type="protein sequence ID" value="KAF2275538.1"/>
    <property type="molecule type" value="Genomic_DNA"/>
</dbReference>
<keyword evidence="3" id="KW-1185">Reference proteome</keyword>
<protein>
    <submittedName>
        <fullName evidence="2">Uncharacterized protein</fullName>
    </submittedName>
</protein>
<dbReference type="OrthoDB" id="10631962at2759"/>
<accession>A0A6A6JHV4</accession>
<gene>
    <name evidence="2" type="ORF">EI97DRAFT_63741</name>
</gene>
<dbReference type="Proteomes" id="UP000800097">
    <property type="component" value="Unassembled WGS sequence"/>
</dbReference>
<sequence>MLPNVISWTGRRSLPATGATLYHSASPPSFHWLSAAPNVSFTARRIPSRQLTVLCHYCVLVVCFAQRCVSIRAFRRPYIEERIPHSCRVAPPTPKSSCRTSKSTPTLRSRRSHSRSLLMSVDLRQAFTSLRFPSRVESVSRTQLSRVHTGDSNRPAET</sequence>